<dbReference type="Gene3D" id="3.30.300.30">
    <property type="match status" value="1"/>
</dbReference>
<keyword evidence="4" id="KW-1185">Reference proteome</keyword>
<dbReference type="GO" id="GO:0031956">
    <property type="term" value="F:medium-chain fatty acid-CoA ligase activity"/>
    <property type="evidence" value="ECO:0007669"/>
    <property type="project" value="TreeGrafter"/>
</dbReference>
<dbReference type="GO" id="GO:0006631">
    <property type="term" value="P:fatty acid metabolic process"/>
    <property type="evidence" value="ECO:0007669"/>
    <property type="project" value="TreeGrafter"/>
</dbReference>
<dbReference type="InterPro" id="IPR000873">
    <property type="entry name" value="AMP-dep_synth/lig_dom"/>
</dbReference>
<dbReference type="InterPro" id="IPR042099">
    <property type="entry name" value="ANL_N_sf"/>
</dbReference>
<sequence>MHLNIANQQFESNEIKQGNFTLEGDDFIDNILVFCFEWLNGKEEFTLQTSGSTGTPKSITVTRNQMISSATATTKILNLRNGNNALCCLNTDYIAGKMMIVRALVADLNLWIFAPSAHPFKHPFLPPFDFVALAPLQVQCSLDVPEEMEQLQKVKNIIIGGAPISSHLENKIIELLESSKVYMTYGMTESVSHIALKSISAESDQLYHTLEGVSIGQDERDCLHIIAPMTDYQRIQTNDVVKIVARDTFEWLGRVDNIINSGGVKIQVEKIENCISKILEKMDYAAINLFIGALPHDSLGEEANLFIEGISLTESEKKELMDELKEQFTKYELPKNIHSMGEFIKTNTLKVKRKETIQLFLEHHEG</sequence>
<evidence type="ECO:0000259" key="2">
    <source>
        <dbReference type="Pfam" id="PF00501"/>
    </source>
</evidence>
<dbReference type="RefSeq" id="WP_169656721.1">
    <property type="nucleotide sequence ID" value="NZ_JABANE010000023.1"/>
</dbReference>
<evidence type="ECO:0000313" key="3">
    <source>
        <dbReference type="EMBL" id="NME68419.1"/>
    </source>
</evidence>
<dbReference type="PANTHER" id="PTHR43201">
    <property type="entry name" value="ACYL-COA SYNTHETASE"/>
    <property type="match status" value="1"/>
</dbReference>
<dbReference type="InterPro" id="IPR045851">
    <property type="entry name" value="AMP-bd_C_sf"/>
</dbReference>
<proteinExistence type="inferred from homology"/>
<dbReference type="PANTHER" id="PTHR43201:SF8">
    <property type="entry name" value="ACYL-COA SYNTHETASE FAMILY MEMBER 3"/>
    <property type="match status" value="1"/>
</dbReference>
<reference evidence="3 4" key="1">
    <citation type="submission" date="2020-04" db="EMBL/GenBank/DDBJ databases">
        <title>Flammeovirga sp. SR4, a novel species isolated from seawater.</title>
        <authorList>
            <person name="Wang X."/>
        </authorList>
    </citation>
    <scope>NUCLEOTIDE SEQUENCE [LARGE SCALE GENOMIC DNA]</scope>
    <source>
        <strain evidence="3 4">ATCC 23126</strain>
    </source>
</reference>
<dbReference type="Gene3D" id="3.40.50.12780">
    <property type="entry name" value="N-terminal domain of ligase-like"/>
    <property type="match status" value="1"/>
</dbReference>
<dbReference type="SUPFAM" id="SSF56801">
    <property type="entry name" value="Acetyl-CoA synthetase-like"/>
    <property type="match status" value="1"/>
</dbReference>
<protein>
    <submittedName>
        <fullName evidence="3">AMP-binding protein</fullName>
    </submittedName>
</protein>
<gene>
    <name evidence="3" type="ORF">HHU12_10660</name>
</gene>
<feature type="domain" description="AMP-dependent synthetase/ligase" evidence="2">
    <location>
        <begin position="49"/>
        <end position="198"/>
    </location>
</feature>
<dbReference type="Proteomes" id="UP000576082">
    <property type="component" value="Unassembled WGS sequence"/>
</dbReference>
<accession>A0A7X9RU03</accession>
<dbReference type="Pfam" id="PF00501">
    <property type="entry name" value="AMP-binding"/>
    <property type="match status" value="1"/>
</dbReference>
<evidence type="ECO:0000313" key="4">
    <source>
        <dbReference type="Proteomes" id="UP000576082"/>
    </source>
</evidence>
<organism evidence="3 4">
    <name type="scientific">Flammeovirga aprica JL-4</name>
    <dbReference type="NCBI Taxonomy" id="694437"/>
    <lineage>
        <taxon>Bacteria</taxon>
        <taxon>Pseudomonadati</taxon>
        <taxon>Bacteroidota</taxon>
        <taxon>Cytophagia</taxon>
        <taxon>Cytophagales</taxon>
        <taxon>Flammeovirgaceae</taxon>
        <taxon>Flammeovirga</taxon>
    </lineage>
</organism>
<evidence type="ECO:0000256" key="1">
    <source>
        <dbReference type="ARBA" id="ARBA00006432"/>
    </source>
</evidence>
<dbReference type="AlphaFoldDB" id="A0A7X9RU03"/>
<comment type="caution">
    <text evidence="3">The sequence shown here is derived from an EMBL/GenBank/DDBJ whole genome shotgun (WGS) entry which is preliminary data.</text>
</comment>
<comment type="similarity">
    <text evidence="1">Belongs to the ATP-dependent AMP-binding enzyme family.</text>
</comment>
<name>A0A7X9RU03_9BACT</name>
<dbReference type="EMBL" id="JABANE010000023">
    <property type="protein sequence ID" value="NME68419.1"/>
    <property type="molecule type" value="Genomic_DNA"/>
</dbReference>